<feature type="domain" description="C2H2-type" evidence="7">
    <location>
        <begin position="2915"/>
        <end position="2943"/>
    </location>
</feature>
<feature type="compositionally biased region" description="Polar residues" evidence="6">
    <location>
        <begin position="1145"/>
        <end position="1169"/>
    </location>
</feature>
<feature type="region of interest" description="Disordered" evidence="6">
    <location>
        <begin position="593"/>
        <end position="632"/>
    </location>
</feature>
<feature type="domain" description="C2H2-type" evidence="7">
    <location>
        <begin position="2444"/>
        <end position="2472"/>
    </location>
</feature>
<feature type="region of interest" description="Disordered" evidence="6">
    <location>
        <begin position="2237"/>
        <end position="2266"/>
    </location>
</feature>
<keyword evidence="4" id="KW-0862">Zinc</keyword>
<feature type="compositionally biased region" description="Polar residues" evidence="6">
    <location>
        <begin position="2046"/>
        <end position="2065"/>
    </location>
</feature>
<feature type="compositionally biased region" description="Low complexity" evidence="6">
    <location>
        <begin position="701"/>
        <end position="734"/>
    </location>
</feature>
<feature type="region of interest" description="Disordered" evidence="6">
    <location>
        <begin position="430"/>
        <end position="451"/>
    </location>
</feature>
<evidence type="ECO:0000256" key="3">
    <source>
        <dbReference type="ARBA" id="ARBA00022771"/>
    </source>
</evidence>
<feature type="region of interest" description="Disordered" evidence="6">
    <location>
        <begin position="1357"/>
        <end position="1396"/>
    </location>
</feature>
<feature type="region of interest" description="Disordered" evidence="6">
    <location>
        <begin position="173"/>
        <end position="207"/>
    </location>
</feature>
<dbReference type="PANTHER" id="PTHR24379:SF121">
    <property type="entry name" value="C2H2-TYPE DOMAIN-CONTAINING PROTEIN"/>
    <property type="match status" value="1"/>
</dbReference>
<feature type="domain" description="C2H2-type" evidence="7">
    <location>
        <begin position="2338"/>
        <end position="2366"/>
    </location>
</feature>
<keyword evidence="1" id="KW-0479">Metal-binding</keyword>
<dbReference type="InterPro" id="IPR036236">
    <property type="entry name" value="Znf_C2H2_sf"/>
</dbReference>
<feature type="region of interest" description="Disordered" evidence="6">
    <location>
        <begin position="2046"/>
        <end position="2069"/>
    </location>
</feature>
<feature type="domain" description="C2H2-type" evidence="7">
    <location>
        <begin position="1476"/>
        <end position="1499"/>
    </location>
</feature>
<evidence type="ECO:0000256" key="2">
    <source>
        <dbReference type="ARBA" id="ARBA00022737"/>
    </source>
</evidence>
<feature type="compositionally biased region" description="Basic and acidic residues" evidence="6">
    <location>
        <begin position="197"/>
        <end position="207"/>
    </location>
</feature>
<evidence type="ECO:0000259" key="7">
    <source>
        <dbReference type="PROSITE" id="PS50157"/>
    </source>
</evidence>
<dbReference type="SMART" id="SM00355">
    <property type="entry name" value="ZnF_C2H2"/>
    <property type="match status" value="22"/>
</dbReference>
<comment type="caution">
    <text evidence="8">The sequence shown here is derived from an EMBL/GenBank/DDBJ whole genome shotgun (WGS) entry which is preliminary data.</text>
</comment>
<feature type="compositionally biased region" description="Polar residues" evidence="6">
    <location>
        <begin position="676"/>
        <end position="688"/>
    </location>
</feature>
<keyword evidence="2" id="KW-0677">Repeat</keyword>
<feature type="domain" description="C2H2-type" evidence="7">
    <location>
        <begin position="2213"/>
        <end position="2241"/>
    </location>
</feature>
<feature type="compositionally biased region" description="Low complexity" evidence="6">
    <location>
        <begin position="2646"/>
        <end position="2664"/>
    </location>
</feature>
<feature type="compositionally biased region" description="Basic and acidic residues" evidence="6">
    <location>
        <begin position="1425"/>
        <end position="1440"/>
    </location>
</feature>
<keyword evidence="3 5" id="KW-0863">Zinc-finger</keyword>
<dbReference type="SUPFAM" id="SSF57667">
    <property type="entry name" value="beta-beta-alpha zinc fingers"/>
    <property type="match status" value="1"/>
</dbReference>
<feature type="compositionally biased region" description="Polar residues" evidence="6">
    <location>
        <begin position="753"/>
        <end position="769"/>
    </location>
</feature>
<keyword evidence="9" id="KW-1185">Reference proteome</keyword>
<feature type="compositionally biased region" description="Basic and acidic residues" evidence="6">
    <location>
        <begin position="1371"/>
        <end position="1381"/>
    </location>
</feature>
<evidence type="ECO:0000256" key="6">
    <source>
        <dbReference type="SAM" id="MobiDB-lite"/>
    </source>
</evidence>
<feature type="compositionally biased region" description="Basic and acidic residues" evidence="6">
    <location>
        <begin position="690"/>
        <end position="700"/>
    </location>
</feature>
<dbReference type="EMBL" id="JAZGQO010000021">
    <property type="protein sequence ID" value="KAK6166713.1"/>
    <property type="molecule type" value="Genomic_DNA"/>
</dbReference>
<feature type="region of interest" description="Disordered" evidence="6">
    <location>
        <begin position="1145"/>
        <end position="1199"/>
    </location>
</feature>
<dbReference type="PROSITE" id="PS50157">
    <property type="entry name" value="ZINC_FINGER_C2H2_2"/>
    <property type="match status" value="5"/>
</dbReference>
<evidence type="ECO:0000313" key="9">
    <source>
        <dbReference type="Proteomes" id="UP001347796"/>
    </source>
</evidence>
<dbReference type="InterPro" id="IPR013087">
    <property type="entry name" value="Znf_C2H2_type"/>
</dbReference>
<name>A0AAN8J0A7_PATCE</name>
<accession>A0AAN8J0A7</accession>
<evidence type="ECO:0000256" key="5">
    <source>
        <dbReference type="PROSITE-ProRule" id="PRU00042"/>
    </source>
</evidence>
<evidence type="ECO:0000256" key="1">
    <source>
        <dbReference type="ARBA" id="ARBA00022723"/>
    </source>
</evidence>
<feature type="region of interest" description="Disordered" evidence="6">
    <location>
        <begin position="667"/>
        <end position="778"/>
    </location>
</feature>
<reference evidence="8 9" key="1">
    <citation type="submission" date="2024-01" db="EMBL/GenBank/DDBJ databases">
        <title>The genome of the rayed Mediterranean limpet Patella caerulea (Linnaeus, 1758).</title>
        <authorList>
            <person name="Anh-Thu Weber A."/>
            <person name="Halstead-Nussloch G."/>
        </authorList>
    </citation>
    <scope>NUCLEOTIDE SEQUENCE [LARGE SCALE GENOMIC DNA]</scope>
    <source>
        <strain evidence="8">AATW-2023a</strain>
        <tissue evidence="8">Whole specimen</tissue>
    </source>
</reference>
<sequence length="2997" mass="338025">MDDNAISSNTIPDSQQNDALSKNIFDSMQEMLVKPEDNHPDVKGTGKRKKLFYNSNKPVQWNTMFSRLSQNKELHKFCKTATSNKENKIKNKSLFETVHCNEKNLNNTKSNGIVPNETDNYVGSVNTSSKENNSVTIQETKQTFSDDHENQRIFKPVTPIINSTDNVNISEHTQHSVEDISCDSVTDPDSSENYNTSDERKSCTETHDEIVSNSEYTEKFNVNDLKKSVIDNDCKSNDLRMSIINSECEPSDLERSTIDGDYQHNNLKRSIIHKESEPNDLKRSIVNSDCEANDLKRNIIDSDCEPSDFKRSIIDSDCESISDDMPDSWVVKDEIGAGYTADTSKESIGPNSECESDVNQMSMNDLVVLDETSSSGDEMNNISPQRSKTSFNESPQKSGQKLKFPQQNIKRPLELNAMCVNKGLDSYDPVDNETLTKSPLPVPNGTTSEKFSSSKIDLVSKKVSDVSSANRNSSSESSLVMTFSTIKGNQKNLSELNNSKNICPDSEKSMIHSETLRLSSPISSLRGSFQDVRTSSPINNMSIYSDVSDGEPEDYTTVKDDDALSLISSDESFYSEGVDIVGDFFELDQYENASPVQTRSPEMSNTKPSPMSSPESILSKTSHHSRIEQPEAVDSKMEFIEECGKSILDNNSEISNTDVSMDFLKKDRRRSSSDSLQTIDSLHTVSDCSDNEKDVYDRPEGSSPVPESVLSSSETPSRISKATTADTVSTTTSKIDINSDLSNSGQKLPKSGEITSSTIDNVTPNNGKTKNFRPPTPLLDEKIEEDFSAPSVDELMSESGHQDLVTSNSLDGDQNVTVRSSTPLLDERNESESNAEINQSAKQGSMLYSTVLSTKEMVVTQIPFIIETNETGRSSTPVLDEKNELNITNKTNQSLSPQKPAAIIVDTEKNIDEEHSQKLQSVDTPILSQSSNVEINIKTCECDMGFNKNGKEASDQKLISQSGASEEYVKQFKNPTTDQNQVPQRNPSRTNLEHVSLPHINYVSSEVKENDSSCSQDVIVLDKNNTVTKRCRPIVVDFQNAMMKIKNSSTLNHEGLHQTSDLAATSSSVQEKGLSVFQVSNFSEVKKSTSESLLRDDSQQDPNQIEYLTTSQKSDDIIMGYYPNLFGNSQNICISLNSEIQESNEFSENKQKTTSSPKSCRKISGTSPQKKNEKNSLPYSKKKTSPKIKPGRIEKSPGYSVSHANYEKAMEHYYSQPDQPLYIEKYQSSNNNAGVTKINPKLRAILNETTRAPSLPAVEKKKNYQGGFMVGRMNGAFICLKCKCKFYDRKNFRWHLWHHVHRNADRCPSCDSTDPLSPCETTEGLLNFISNMENKEAFFVTPKQYLKGKVNKAEIQHSPRITTDSHCSKHLTRESEKKHTNDANTNEKGLQADDTTEKADIGHSLLPIKILNTFSMSTGEFLPSDDSRLTIDHNTNRQEDTSSAAVDLSNSAGYSTTTTKRNLKDSSTIQTSGGFFKCSVCHKSYLHEKLLEDHLFAAHDSTTCFKCVYCGFETFDKLDYASHYAIHIKSIGFDCLYPGCNDRSDILDHHLKHLSCHKNWKPSCCRCHLSFDKIHLLSEHYEQNMVSLFACAYCDAKAIERSTFLEHVTKDHALVGLNVRVTNLLVCNISSNVNKLGQKLGQNNSPLVQPSTVGNKTDKDHIHSNKPPNSNLSFSTFLCQKCSFVCNDKKVFLVHKKIHIAPQDLSVTMPFTCPCCPTSFRILTDLMFHLGYHDKDLQFSLYQCPEDGFITNDRQKGKIHLSQINHTNVELYQIKTYHHESQIYHCSFCGIKVKEKSIFIQHLSIHGRLGEEKAEVLKEAEDDENIGKKFVSNIHQLNFKTTGSSDVKDFSLSKETQSSIATTKKHFKSQKDYEIELDINETFTYENNIPYVTKLYNLVIKSTPSYKNCAQALDQKLKILYSHQSGFFVCAICNEKYRVKNLLFNHLVEHLGILYRCYKCGIFNKTYDNAICHALKFHQTERNSVVYSESLAEKVHKLAEAFPSTTLLNTTKAEVSNHVTQQPQEKSFTANRNKTKVFTRLKVMESNSNSEKTTNCTSELETTAPTQPPAEINDEELCFLAEEDTVKAFSCLIRKGIECSWCKMCGKAFSLTLPGKNQLYHHLLTIHLKYKPHNCFHCPFSAYSAKVLTNHIKTMHVGINILSFTVRNIVEYVIDLIKESGLDIDFSELLEHRDSDCVPRSSVDASSTISASYSCEMCSATFDCPFKILRHKKTSHSGVVKNTARKSAAPSTGTIRNLQPHKSGQIRLPGYTARKSTSAQPLRNTAHKTTIKNKRPITHGNTPEKKLFKCPKCDYITEKRHRAMLYHFSKKHSFECFIQCCYCQAKFTNKDLWLKHSSLIHSGQEMQFKTLPIENYFIPWNTSDNHQVEQFTQQNKPEEQPQSVETSGLRCLLPHLVCVFCNLEEIKEEYMRYHLYIHLDYKPFKCKLCKKSYSDPFQQKQHMCLEHASKQDKAYTETIELYEDKVEELLSDCKKSVQNEIDYIPWNLHDVLNTLSDSFTESKEADSSDFQTEDTLCSNQDYHDETLQKLQQISPRKILGFYDKEDQSPIRPFRNHADDVHDQETDKSKTIKFSSKRKTISLSDYSSQNSDSSGPLLKKIKLSPGGFDSVSNKSGAKSKPLNKTKSSSAISLESLGNSSSSSSLGIKRSPGEESSSKSKWKKHKSSNSGEFDNHNIMCYYCSYSSEAVSHVISHTQQQHVGRNWVALLWIDKITGGTYDHDGNIFSNGFDSDVVIEERFLCGLCNFRSKDMVKVLEHEDTEHENIVGSSLVELKTIIACTGSRRHRSANSSNLSNTVNKPDKQNKPDQLITEIKKSPGKSKPVSNGMTYTCSVCSVLSTSEYQFRRHLATHSNFCCLVPDLSQNPQLKCWNCSFRATSIENFTRHLTKQVAIIKYECGHCGYRAGSPRAVKIHNRSKHSEKEPNIWEVSDETPSCANNKNFSLIVDLEPHVRLEDFQNMTQARFDYLLQKRPQKIIH</sequence>
<feature type="region of interest" description="Disordered" evidence="6">
    <location>
        <begin position="1425"/>
        <end position="1448"/>
    </location>
</feature>
<feature type="region of interest" description="Disordered" evidence="6">
    <location>
        <begin position="2806"/>
        <end position="2827"/>
    </location>
</feature>
<dbReference type="GO" id="GO:0008270">
    <property type="term" value="F:zinc ion binding"/>
    <property type="evidence" value="ECO:0007669"/>
    <property type="project" value="UniProtKB-KW"/>
</dbReference>
<dbReference type="Proteomes" id="UP001347796">
    <property type="component" value="Unassembled WGS sequence"/>
</dbReference>
<feature type="compositionally biased region" description="Polar residues" evidence="6">
    <location>
        <begin position="593"/>
        <end position="620"/>
    </location>
</feature>
<protein>
    <recommendedName>
        <fullName evidence="7">C2H2-type domain-containing protein</fullName>
    </recommendedName>
</protein>
<feature type="compositionally biased region" description="Polar residues" evidence="6">
    <location>
        <begin position="2249"/>
        <end position="2262"/>
    </location>
</feature>
<proteinExistence type="predicted"/>
<feature type="compositionally biased region" description="Polar residues" evidence="6">
    <location>
        <begin position="735"/>
        <end position="746"/>
    </location>
</feature>
<feature type="region of interest" description="Disordered" evidence="6">
    <location>
        <begin position="2628"/>
        <end position="2688"/>
    </location>
</feature>
<feature type="compositionally biased region" description="Basic residues" evidence="6">
    <location>
        <begin position="1180"/>
        <end position="1190"/>
    </location>
</feature>
<gene>
    <name evidence="8" type="ORF">SNE40_023345</name>
</gene>
<evidence type="ECO:0000256" key="4">
    <source>
        <dbReference type="ARBA" id="ARBA00022833"/>
    </source>
</evidence>
<feature type="region of interest" description="Disordered" evidence="6">
    <location>
        <begin position="372"/>
        <end position="403"/>
    </location>
</feature>
<feature type="compositionally biased region" description="Basic and acidic residues" evidence="6">
    <location>
        <begin position="2575"/>
        <end position="2589"/>
    </location>
</feature>
<feature type="compositionally biased region" description="Polar residues" evidence="6">
    <location>
        <begin position="2808"/>
        <end position="2818"/>
    </location>
</feature>
<dbReference type="PANTHER" id="PTHR24379">
    <property type="entry name" value="KRAB AND ZINC FINGER DOMAIN-CONTAINING"/>
    <property type="match status" value="1"/>
</dbReference>
<feature type="region of interest" description="Disordered" evidence="6">
    <location>
        <begin position="2567"/>
        <end position="2592"/>
    </location>
</feature>
<feature type="compositionally biased region" description="Polar residues" evidence="6">
    <location>
        <begin position="183"/>
        <end position="196"/>
    </location>
</feature>
<dbReference type="Gene3D" id="3.30.160.60">
    <property type="entry name" value="Classic Zinc Finger"/>
    <property type="match status" value="3"/>
</dbReference>
<dbReference type="PROSITE" id="PS00028">
    <property type="entry name" value="ZINC_FINGER_C2H2_1"/>
    <property type="match status" value="9"/>
</dbReference>
<organism evidence="8 9">
    <name type="scientific">Patella caerulea</name>
    <name type="common">Rayed Mediterranean limpet</name>
    <dbReference type="NCBI Taxonomy" id="87958"/>
    <lineage>
        <taxon>Eukaryota</taxon>
        <taxon>Metazoa</taxon>
        <taxon>Spiralia</taxon>
        <taxon>Lophotrochozoa</taxon>
        <taxon>Mollusca</taxon>
        <taxon>Gastropoda</taxon>
        <taxon>Patellogastropoda</taxon>
        <taxon>Patelloidea</taxon>
        <taxon>Patellidae</taxon>
        <taxon>Patella</taxon>
    </lineage>
</organism>
<evidence type="ECO:0000313" key="8">
    <source>
        <dbReference type="EMBL" id="KAK6166713.1"/>
    </source>
</evidence>
<feature type="compositionally biased region" description="Polar residues" evidence="6">
    <location>
        <begin position="2629"/>
        <end position="2645"/>
    </location>
</feature>